<dbReference type="Pfam" id="PF00072">
    <property type="entry name" value="Response_reg"/>
    <property type="match status" value="1"/>
</dbReference>
<comment type="caution">
    <text evidence="3">The sequence shown here is derived from an EMBL/GenBank/DDBJ whole genome shotgun (WGS) entry which is preliminary data.</text>
</comment>
<dbReference type="PANTHER" id="PTHR44591">
    <property type="entry name" value="STRESS RESPONSE REGULATOR PROTEIN 1"/>
    <property type="match status" value="1"/>
</dbReference>
<feature type="domain" description="Response regulatory" evidence="2">
    <location>
        <begin position="5"/>
        <end position="123"/>
    </location>
</feature>
<dbReference type="InterPro" id="IPR050595">
    <property type="entry name" value="Bact_response_regulator"/>
</dbReference>
<evidence type="ECO:0000259" key="2">
    <source>
        <dbReference type="PROSITE" id="PS50110"/>
    </source>
</evidence>
<reference evidence="3" key="1">
    <citation type="journal article" date="2015" name="Nature">
        <title>Complex archaea that bridge the gap between prokaryotes and eukaryotes.</title>
        <authorList>
            <person name="Spang A."/>
            <person name="Saw J.H."/>
            <person name="Jorgensen S.L."/>
            <person name="Zaremba-Niedzwiedzka K."/>
            <person name="Martijn J."/>
            <person name="Lind A.E."/>
            <person name="van Eijk R."/>
            <person name="Schleper C."/>
            <person name="Guy L."/>
            <person name="Ettema T.J."/>
        </authorList>
    </citation>
    <scope>NUCLEOTIDE SEQUENCE</scope>
</reference>
<organism evidence="3">
    <name type="scientific">marine sediment metagenome</name>
    <dbReference type="NCBI Taxonomy" id="412755"/>
    <lineage>
        <taxon>unclassified sequences</taxon>
        <taxon>metagenomes</taxon>
        <taxon>ecological metagenomes</taxon>
    </lineage>
</organism>
<dbReference type="SMART" id="SM00448">
    <property type="entry name" value="REC"/>
    <property type="match status" value="1"/>
</dbReference>
<gene>
    <name evidence="3" type="ORF">LCGC14_2453040</name>
</gene>
<keyword evidence="1" id="KW-0597">Phosphoprotein</keyword>
<dbReference type="AlphaFoldDB" id="A0A0F9DSM2"/>
<dbReference type="PANTHER" id="PTHR44591:SF3">
    <property type="entry name" value="RESPONSE REGULATORY DOMAIN-CONTAINING PROTEIN"/>
    <property type="match status" value="1"/>
</dbReference>
<dbReference type="InterPro" id="IPR001789">
    <property type="entry name" value="Sig_transdc_resp-reg_receiver"/>
</dbReference>
<evidence type="ECO:0000256" key="1">
    <source>
        <dbReference type="ARBA" id="ARBA00022553"/>
    </source>
</evidence>
<dbReference type="InterPro" id="IPR011006">
    <property type="entry name" value="CheY-like_superfamily"/>
</dbReference>
<dbReference type="PROSITE" id="PS50110">
    <property type="entry name" value="RESPONSE_REGULATORY"/>
    <property type="match status" value="1"/>
</dbReference>
<accession>A0A0F9DSM2</accession>
<proteinExistence type="predicted"/>
<protein>
    <recommendedName>
        <fullName evidence="2">Response regulatory domain-containing protein</fullName>
    </recommendedName>
</protein>
<dbReference type="EMBL" id="LAZR01038005">
    <property type="protein sequence ID" value="KKL20681.1"/>
    <property type="molecule type" value="Genomic_DNA"/>
</dbReference>
<sequence length="123" mass="13718">MPSDRILVVDDEDAITKLIARAIRTRFPDYEVIEANDGFRAGTTIATIRPDVVILDLRMPGMNGYDVCRMIKAQEATKHAEVIAVTAFPESESKQRIIDCGARVCLAKPLDLEQLLKEVEMSL</sequence>
<evidence type="ECO:0000313" key="3">
    <source>
        <dbReference type="EMBL" id="KKL20681.1"/>
    </source>
</evidence>
<dbReference type="GO" id="GO:0000160">
    <property type="term" value="P:phosphorelay signal transduction system"/>
    <property type="evidence" value="ECO:0007669"/>
    <property type="project" value="InterPro"/>
</dbReference>
<dbReference type="SUPFAM" id="SSF52172">
    <property type="entry name" value="CheY-like"/>
    <property type="match status" value="1"/>
</dbReference>
<dbReference type="Gene3D" id="3.40.50.2300">
    <property type="match status" value="1"/>
</dbReference>
<name>A0A0F9DSM2_9ZZZZ</name>